<organism evidence="3 4">
    <name type="scientific">Eucalyptus grandis</name>
    <name type="common">Flooded gum</name>
    <dbReference type="NCBI Taxonomy" id="71139"/>
    <lineage>
        <taxon>Eukaryota</taxon>
        <taxon>Viridiplantae</taxon>
        <taxon>Streptophyta</taxon>
        <taxon>Embryophyta</taxon>
        <taxon>Tracheophyta</taxon>
        <taxon>Spermatophyta</taxon>
        <taxon>Magnoliopsida</taxon>
        <taxon>eudicotyledons</taxon>
        <taxon>Gunneridae</taxon>
        <taxon>Pentapetalae</taxon>
        <taxon>rosids</taxon>
        <taxon>malvids</taxon>
        <taxon>Myrtales</taxon>
        <taxon>Myrtaceae</taxon>
        <taxon>Myrtoideae</taxon>
        <taxon>Eucalypteae</taxon>
        <taxon>Eucalyptus</taxon>
    </lineage>
</organism>
<keyword evidence="1" id="KW-0472">Membrane</keyword>
<evidence type="ECO:0000313" key="4">
    <source>
        <dbReference type="Proteomes" id="UP000030711"/>
    </source>
</evidence>
<dbReference type="EMBL" id="MU848262">
    <property type="protein sequence ID" value="KAK2633221.1"/>
    <property type="molecule type" value="Genomic_DNA"/>
</dbReference>
<dbReference type="Pfam" id="PF04578">
    <property type="entry name" value="DUF594"/>
    <property type="match status" value="1"/>
</dbReference>
<keyword evidence="1" id="KW-1133">Transmembrane helix</keyword>
<comment type="caution">
    <text evidence="3">The sequence shown here is derived from an EMBL/GenBank/DDBJ whole genome shotgun (WGS) entry which is preliminary data.</text>
</comment>
<name>A0AAD9TC85_EUCGR</name>
<dbReference type="InterPro" id="IPR025315">
    <property type="entry name" value="DUF4220"/>
</dbReference>
<dbReference type="Proteomes" id="UP000030711">
    <property type="component" value="Unassembled WGS sequence"/>
</dbReference>
<gene>
    <name evidence="3" type="ORF">EUGRSUZ_L00228</name>
</gene>
<accession>A0AAD9TC85</accession>
<feature type="transmembrane region" description="Helical" evidence="1">
    <location>
        <begin position="187"/>
        <end position="206"/>
    </location>
</feature>
<feature type="transmembrane region" description="Helical" evidence="1">
    <location>
        <begin position="20"/>
        <end position="36"/>
    </location>
</feature>
<feature type="transmembrane region" description="Helical" evidence="1">
    <location>
        <begin position="156"/>
        <end position="175"/>
    </location>
</feature>
<evidence type="ECO:0000259" key="2">
    <source>
        <dbReference type="Pfam" id="PF13968"/>
    </source>
</evidence>
<sequence length="572" mass="66772">MTKTEDVILNAFLESMELRALIFISLICQIVLVCLGDRRKQVPNVSIRYGERIWALWTASTFRDFSSDLQPDHSSSILEEYKLKEVEGYKVIPHKMNEVRKAMRTHVEMYECEEGIQYELVAARGLVDILKRIFADLLLSYKDYDASRSVLMHKDFLVVFRVIEIELGFIYDLLYTKALLIYSRFGLLLRFFSITVTSVVLILFSFAHKKKFLSNSLFDIYLTYALLVVALLLEIYALWELLSSDWTACWLINHKCFSIFNFINLFHPLHKRRRWSNSTGQYSLLSVSLKEKQSSAWHSVLGFLRMDSIPAVQKYLYQNHEKVSDDLKRFIFKQLIPVDQLGEAKLPSPWTSRGIHALKRNNCSVGLEWSIELDFDESIVVWHIATEICYHLSADSKSDDGIKVSKCLSQYMVYLLVMNPKLLPRETTRVRFQDTYAAAMRFFEQLPENQKRPRLDMTNACKKLLLLVTNKDNLTVPNVRRSKSKFLLYNGCRLASKLRHIDDEKERWRVVSEVWIEMLAYAASKCDTKCHARQLRRGGELLTHVWFLMTHFGLTDNFKIKSVPAIVDMIVK</sequence>
<feature type="transmembrane region" description="Helical" evidence="1">
    <location>
        <begin position="218"/>
        <end position="239"/>
    </location>
</feature>
<proteinExistence type="predicted"/>
<evidence type="ECO:0000256" key="1">
    <source>
        <dbReference type="SAM" id="Phobius"/>
    </source>
</evidence>
<dbReference type="PANTHER" id="PTHR31325">
    <property type="entry name" value="OS01G0798800 PROTEIN-RELATED"/>
    <property type="match status" value="1"/>
</dbReference>
<dbReference type="AlphaFoldDB" id="A0AAD9TC85"/>
<reference evidence="3 4" key="1">
    <citation type="journal article" date="2014" name="Nature">
        <title>The genome of Eucalyptus grandis.</title>
        <authorList>
            <person name="Myburg A.A."/>
            <person name="Grattapaglia D."/>
            <person name="Tuskan G.A."/>
            <person name="Hellsten U."/>
            <person name="Hayes R.D."/>
            <person name="Grimwood J."/>
            <person name="Jenkins J."/>
            <person name="Lindquist E."/>
            <person name="Tice H."/>
            <person name="Bauer D."/>
            <person name="Goodstein D.M."/>
            <person name="Dubchak I."/>
            <person name="Poliakov A."/>
            <person name="Mizrachi E."/>
            <person name="Kullan A.R."/>
            <person name="Hussey S.G."/>
            <person name="Pinard D."/>
            <person name="van der Merwe K."/>
            <person name="Singh P."/>
            <person name="van Jaarsveld I."/>
            <person name="Silva-Junior O.B."/>
            <person name="Togawa R.C."/>
            <person name="Pappas M.R."/>
            <person name="Faria D.A."/>
            <person name="Sansaloni C.P."/>
            <person name="Petroli C.D."/>
            <person name="Yang X."/>
            <person name="Ranjan P."/>
            <person name="Tschaplinski T.J."/>
            <person name="Ye C.Y."/>
            <person name="Li T."/>
            <person name="Sterck L."/>
            <person name="Vanneste K."/>
            <person name="Murat F."/>
            <person name="Soler M."/>
            <person name="Clemente H.S."/>
            <person name="Saidi N."/>
            <person name="Cassan-Wang H."/>
            <person name="Dunand C."/>
            <person name="Hefer C.A."/>
            <person name="Bornberg-Bauer E."/>
            <person name="Kersting A.R."/>
            <person name="Vining K."/>
            <person name="Amarasinghe V."/>
            <person name="Ranik M."/>
            <person name="Naithani S."/>
            <person name="Elser J."/>
            <person name="Boyd A.E."/>
            <person name="Liston A."/>
            <person name="Spatafora J.W."/>
            <person name="Dharmwardhana P."/>
            <person name="Raja R."/>
            <person name="Sullivan C."/>
            <person name="Romanel E."/>
            <person name="Alves-Ferreira M."/>
            <person name="Kulheim C."/>
            <person name="Foley W."/>
            <person name="Carocha V."/>
            <person name="Paiva J."/>
            <person name="Kudrna D."/>
            <person name="Brommonschenkel S.H."/>
            <person name="Pasquali G."/>
            <person name="Byrne M."/>
            <person name="Rigault P."/>
            <person name="Tibbits J."/>
            <person name="Spokevicius A."/>
            <person name="Jones R.C."/>
            <person name="Steane D.A."/>
            <person name="Vaillancourt R.E."/>
            <person name="Potts B.M."/>
            <person name="Joubert F."/>
            <person name="Barry K."/>
            <person name="Pappas G.J."/>
            <person name="Strauss S.H."/>
            <person name="Jaiswal P."/>
            <person name="Grima-Pettenati J."/>
            <person name="Salse J."/>
            <person name="Van de Peer Y."/>
            <person name="Rokhsar D.S."/>
            <person name="Schmutz J."/>
        </authorList>
    </citation>
    <scope>NUCLEOTIDE SEQUENCE [LARGE SCALE GENOMIC DNA]</scope>
    <source>
        <strain evidence="4">cv. BRASUZ1</strain>
        <tissue evidence="3">Leaf extractions</tissue>
    </source>
</reference>
<keyword evidence="4" id="KW-1185">Reference proteome</keyword>
<evidence type="ECO:0000313" key="3">
    <source>
        <dbReference type="EMBL" id="KAK2633221.1"/>
    </source>
</evidence>
<dbReference type="InterPro" id="IPR007658">
    <property type="entry name" value="DUF594"/>
</dbReference>
<feature type="domain" description="DUF4220" evidence="2">
    <location>
        <begin position="47"/>
        <end position="286"/>
    </location>
</feature>
<protein>
    <recommendedName>
        <fullName evidence="2">DUF4220 domain-containing protein</fullName>
    </recommendedName>
</protein>
<dbReference type="Pfam" id="PF13968">
    <property type="entry name" value="DUF4220"/>
    <property type="match status" value="1"/>
</dbReference>
<keyword evidence="1" id="KW-0812">Transmembrane</keyword>